<dbReference type="Gene3D" id="1.10.10.10">
    <property type="entry name" value="Winged helix-like DNA-binding domain superfamily/Winged helix DNA-binding domain"/>
    <property type="match status" value="1"/>
</dbReference>
<dbReference type="GO" id="GO:0045892">
    <property type="term" value="P:negative regulation of DNA-templated transcription"/>
    <property type="evidence" value="ECO:0007669"/>
    <property type="project" value="TreeGrafter"/>
</dbReference>
<dbReference type="RefSeq" id="WP_066670873.1">
    <property type="nucleotide sequence ID" value="NZ_LYVF01000192.1"/>
</dbReference>
<evidence type="ECO:0000256" key="1">
    <source>
        <dbReference type="ARBA" id="ARBA00007957"/>
    </source>
</evidence>
<protein>
    <submittedName>
        <fullName evidence="9">Transcriptional repressor</fullName>
    </submittedName>
</protein>
<dbReference type="STRING" id="1838280.A6M21_15050"/>
<name>A0A1B7LB80_9FIRM</name>
<dbReference type="InterPro" id="IPR036390">
    <property type="entry name" value="WH_DNA-bd_sf"/>
</dbReference>
<dbReference type="GO" id="GO:0008270">
    <property type="term" value="F:zinc ion binding"/>
    <property type="evidence" value="ECO:0007669"/>
    <property type="project" value="TreeGrafter"/>
</dbReference>
<evidence type="ECO:0000256" key="6">
    <source>
        <dbReference type="ARBA" id="ARBA00023163"/>
    </source>
</evidence>
<dbReference type="GO" id="GO:0003700">
    <property type="term" value="F:DNA-binding transcription factor activity"/>
    <property type="evidence" value="ECO:0007669"/>
    <property type="project" value="InterPro"/>
</dbReference>
<keyword evidence="2" id="KW-0678">Repressor</keyword>
<dbReference type="SUPFAM" id="SSF46785">
    <property type="entry name" value="Winged helix' DNA-binding domain"/>
    <property type="match status" value="1"/>
</dbReference>
<feature type="binding site" evidence="8">
    <location>
        <position position="126"/>
    </location>
    <ligand>
        <name>Fe cation</name>
        <dbReference type="ChEBI" id="CHEBI:24875"/>
    </ligand>
</feature>
<keyword evidence="6" id="KW-0804">Transcription</keyword>
<dbReference type="PANTHER" id="PTHR33202:SF7">
    <property type="entry name" value="FERRIC UPTAKE REGULATION PROTEIN"/>
    <property type="match status" value="1"/>
</dbReference>
<gene>
    <name evidence="9" type="ORF">A6M21_15050</name>
</gene>
<dbReference type="Gene3D" id="3.30.1490.190">
    <property type="match status" value="1"/>
</dbReference>
<dbReference type="InterPro" id="IPR043135">
    <property type="entry name" value="Fur_C"/>
</dbReference>
<dbReference type="EMBL" id="LYVF01000192">
    <property type="protein sequence ID" value="OAT79767.1"/>
    <property type="molecule type" value="Genomic_DNA"/>
</dbReference>
<feature type="binding site" evidence="7">
    <location>
        <position position="97"/>
    </location>
    <ligand>
        <name>Zn(2+)</name>
        <dbReference type="ChEBI" id="CHEBI:29105"/>
    </ligand>
</feature>
<keyword evidence="5" id="KW-0238">DNA-binding</keyword>
<evidence type="ECO:0000256" key="8">
    <source>
        <dbReference type="PIRSR" id="PIRSR602481-2"/>
    </source>
</evidence>
<reference evidence="9 10" key="1">
    <citation type="submission" date="2016-04" db="EMBL/GenBank/DDBJ databases">
        <authorList>
            <person name="Evans L.H."/>
            <person name="Alamgir A."/>
            <person name="Owens N."/>
            <person name="Weber N.D."/>
            <person name="Virtaneva K."/>
            <person name="Barbian K."/>
            <person name="Babar A."/>
            <person name="Rosenke K."/>
        </authorList>
    </citation>
    <scope>NUCLEOTIDE SEQUENCE [LARGE SCALE GENOMIC DNA]</scope>
    <source>
        <strain evidence="9 10">LMa1</strain>
    </source>
</reference>
<feature type="binding site" evidence="7">
    <location>
        <position position="137"/>
    </location>
    <ligand>
        <name>Zn(2+)</name>
        <dbReference type="ChEBI" id="CHEBI:29105"/>
    </ligand>
</feature>
<evidence type="ECO:0000256" key="2">
    <source>
        <dbReference type="ARBA" id="ARBA00022491"/>
    </source>
</evidence>
<evidence type="ECO:0000256" key="3">
    <source>
        <dbReference type="ARBA" id="ARBA00022833"/>
    </source>
</evidence>
<evidence type="ECO:0000256" key="4">
    <source>
        <dbReference type="ARBA" id="ARBA00023015"/>
    </source>
</evidence>
<accession>A0A1B7LB80</accession>
<keyword evidence="4" id="KW-0805">Transcription regulation</keyword>
<comment type="caution">
    <text evidence="9">The sequence shown here is derived from an EMBL/GenBank/DDBJ whole genome shotgun (WGS) entry which is preliminary data.</text>
</comment>
<keyword evidence="8" id="KW-0408">Iron</keyword>
<organism evidence="9 10">
    <name type="scientific">Desulfotomaculum copahuensis</name>
    <dbReference type="NCBI Taxonomy" id="1838280"/>
    <lineage>
        <taxon>Bacteria</taxon>
        <taxon>Bacillati</taxon>
        <taxon>Bacillota</taxon>
        <taxon>Clostridia</taxon>
        <taxon>Eubacteriales</taxon>
        <taxon>Desulfotomaculaceae</taxon>
        <taxon>Desulfotomaculum</taxon>
    </lineage>
</organism>
<feature type="binding site" evidence="7">
    <location>
        <position position="134"/>
    </location>
    <ligand>
        <name>Zn(2+)</name>
        <dbReference type="ChEBI" id="CHEBI:29105"/>
    </ligand>
</feature>
<comment type="cofactor">
    <cofactor evidence="8">
        <name>Mn(2+)</name>
        <dbReference type="ChEBI" id="CHEBI:29035"/>
    </cofactor>
    <cofactor evidence="8">
        <name>Fe(2+)</name>
        <dbReference type="ChEBI" id="CHEBI:29033"/>
    </cofactor>
    <text evidence="8">Binds 1 Mn(2+) or Fe(2+) ion per subunit.</text>
</comment>
<dbReference type="CDD" id="cd07153">
    <property type="entry name" value="Fur_like"/>
    <property type="match status" value="1"/>
</dbReference>
<comment type="cofactor">
    <cofactor evidence="7">
        <name>Zn(2+)</name>
        <dbReference type="ChEBI" id="CHEBI:29105"/>
    </cofactor>
    <text evidence="7">Binds 1 zinc ion per subunit.</text>
</comment>
<comment type="similarity">
    <text evidence="1">Belongs to the Fur family.</text>
</comment>
<dbReference type="GO" id="GO:0000976">
    <property type="term" value="F:transcription cis-regulatory region binding"/>
    <property type="evidence" value="ECO:0007669"/>
    <property type="project" value="TreeGrafter"/>
</dbReference>
<feature type="binding site" evidence="8">
    <location>
        <position position="88"/>
    </location>
    <ligand>
        <name>Fe cation</name>
        <dbReference type="ChEBI" id="CHEBI:24875"/>
    </ligand>
</feature>
<dbReference type="Proteomes" id="UP000078532">
    <property type="component" value="Unassembled WGS sequence"/>
</dbReference>
<dbReference type="InterPro" id="IPR002481">
    <property type="entry name" value="FUR"/>
</dbReference>
<dbReference type="PANTHER" id="PTHR33202">
    <property type="entry name" value="ZINC UPTAKE REGULATION PROTEIN"/>
    <property type="match status" value="1"/>
</dbReference>
<dbReference type="AlphaFoldDB" id="A0A1B7LB80"/>
<keyword evidence="10" id="KW-1185">Reference proteome</keyword>
<dbReference type="GO" id="GO:1900376">
    <property type="term" value="P:regulation of secondary metabolite biosynthetic process"/>
    <property type="evidence" value="ECO:0007669"/>
    <property type="project" value="TreeGrafter"/>
</dbReference>
<evidence type="ECO:0000313" key="10">
    <source>
        <dbReference type="Proteomes" id="UP000078532"/>
    </source>
</evidence>
<proteinExistence type="inferred from homology"/>
<keyword evidence="7" id="KW-0479">Metal-binding</keyword>
<keyword evidence="3 7" id="KW-0862">Zinc</keyword>
<dbReference type="OrthoDB" id="8659436at2"/>
<sequence length="139" mass="16101">MNLGEALEKLRAGGVRLTPQRQEVLRVLLDGGEHYSAEEVWRRVQQRYAGVSFDTIYRTLHMLTRYGLASEVDFADGCRRFEFAGKGHHHHLVCLRCGRIEELPFCLEDCLSRVRAEKPDFKIAGHAFKVYGYCRRCQQ</sequence>
<feature type="binding site" evidence="7">
    <location>
        <position position="94"/>
    </location>
    <ligand>
        <name>Zn(2+)</name>
        <dbReference type="ChEBI" id="CHEBI:29105"/>
    </ligand>
</feature>
<evidence type="ECO:0000256" key="7">
    <source>
        <dbReference type="PIRSR" id="PIRSR602481-1"/>
    </source>
</evidence>
<evidence type="ECO:0000256" key="5">
    <source>
        <dbReference type="ARBA" id="ARBA00023125"/>
    </source>
</evidence>
<evidence type="ECO:0000313" key="9">
    <source>
        <dbReference type="EMBL" id="OAT79767.1"/>
    </source>
</evidence>
<dbReference type="Pfam" id="PF01475">
    <property type="entry name" value="FUR"/>
    <property type="match status" value="1"/>
</dbReference>
<dbReference type="InterPro" id="IPR036388">
    <property type="entry name" value="WH-like_DNA-bd_sf"/>
</dbReference>